<evidence type="ECO:0000313" key="1">
    <source>
        <dbReference type="EMBL" id="KAK5695514.1"/>
    </source>
</evidence>
<reference evidence="1" key="1">
    <citation type="submission" date="2023-08" db="EMBL/GenBank/DDBJ databases">
        <title>Black Yeasts Isolated from many extreme environments.</title>
        <authorList>
            <person name="Coleine C."/>
            <person name="Stajich J.E."/>
            <person name="Selbmann L."/>
        </authorList>
    </citation>
    <scope>NUCLEOTIDE SEQUENCE</scope>
    <source>
        <strain evidence="1">CCFEE 5810</strain>
    </source>
</reference>
<organism evidence="1 2">
    <name type="scientific">Elasticomyces elasticus</name>
    <dbReference type="NCBI Taxonomy" id="574655"/>
    <lineage>
        <taxon>Eukaryota</taxon>
        <taxon>Fungi</taxon>
        <taxon>Dikarya</taxon>
        <taxon>Ascomycota</taxon>
        <taxon>Pezizomycotina</taxon>
        <taxon>Dothideomycetes</taxon>
        <taxon>Dothideomycetidae</taxon>
        <taxon>Mycosphaerellales</taxon>
        <taxon>Teratosphaeriaceae</taxon>
        <taxon>Elasticomyces</taxon>
    </lineage>
</organism>
<comment type="caution">
    <text evidence="1">The sequence shown here is derived from an EMBL/GenBank/DDBJ whole genome shotgun (WGS) entry which is preliminary data.</text>
</comment>
<dbReference type="Pfam" id="PF14388">
    <property type="entry name" value="DUF4419"/>
    <property type="match status" value="1"/>
</dbReference>
<name>A0AAN7W7C9_9PEZI</name>
<dbReference type="PANTHER" id="PTHR31252">
    <property type="entry name" value="DUF4419 DOMAIN-CONTAINING PROTEIN"/>
    <property type="match status" value="1"/>
</dbReference>
<gene>
    <name evidence="1" type="ORF">LTR97_009023</name>
</gene>
<dbReference type="InterPro" id="IPR025533">
    <property type="entry name" value="DUF4419"/>
</dbReference>
<evidence type="ECO:0000313" key="2">
    <source>
        <dbReference type="Proteomes" id="UP001310594"/>
    </source>
</evidence>
<dbReference type="PANTHER" id="PTHR31252:SF11">
    <property type="entry name" value="DUF4419 DOMAIN-CONTAINING PROTEIN"/>
    <property type="match status" value="1"/>
</dbReference>
<proteinExistence type="predicted"/>
<accession>A0AAN7W7C9</accession>
<dbReference type="Proteomes" id="UP001310594">
    <property type="component" value="Unassembled WGS sequence"/>
</dbReference>
<dbReference type="EMBL" id="JAVRQU010000014">
    <property type="protein sequence ID" value="KAK5695514.1"/>
    <property type="molecule type" value="Genomic_DNA"/>
</dbReference>
<dbReference type="AlphaFoldDB" id="A0AAN7W7C9"/>
<sequence length="386" mass="43407">MPVTIKPGDTVPTLVQYDKQRPADHARDILRYACPKDQRNCLELLQSSFDGKVPPAFLPTSNGFVNAGITAYSRHHHLVIRPEDIWNAILTQLSFYINAHAEELRGQFVAHEGKKRLEVKYDSGDRYTVDFADFAEKIGYLIEENVVDPELRKWMMPAFSTTTQHDIVVASIVMMASMQKYFEFYCMIMCGLPSVTLLGEKSDYELIATRLEKLCSYGDEPTAFCEKLRPVVRRFISSFDAPDAEKDFWGRMYKVEFQGSGPTIYSGWISAFCHWDEDGHLIGKRPIRGDASQVPTSGIHTIDKALVIDGVQYPRMKQDDVPSGFCKVPVVINDNGDEFNAEMIAGSIGMSCSSSGEEVKDGVVGLDTLQPKTGWWIYEKISIRGA</sequence>
<protein>
    <submittedName>
        <fullName evidence="1">Uncharacterized protein</fullName>
    </submittedName>
</protein>